<evidence type="ECO:0000256" key="2">
    <source>
        <dbReference type="ARBA" id="ARBA00022722"/>
    </source>
</evidence>
<sequence>MKSMTGYGKGVSLRDNRELVVELKSVNHRFLDISTKMSRMFLFAEDIVRNMISQQVTRGHIDVYVNYRLLGTTDKVVTADLALAKGYVEAASKLSNEFPQLHDDFALTALMRCGDVLSVEQAVEDESVLRGMMQEALTQALGQLNVMRGEEGNRLREDLLKKLDVMQQLLLKIKEFAPAVVENYREKLRQRVESALQGVEIDEAKLANEVCFFADKCCIDEETTRLATHILHAKEILSTEQPVGKKLDFLVQEFNREVNTICSKSNSTDLTNIALDMKNEVEKMREQVQNLE</sequence>
<dbReference type="Pfam" id="PF03755">
    <property type="entry name" value="YicC-like_N"/>
    <property type="match status" value="1"/>
</dbReference>
<dbReference type="PANTHER" id="PTHR30636:SF3">
    <property type="entry name" value="UPF0701 PROTEIN YICC"/>
    <property type="match status" value="1"/>
</dbReference>
<feature type="domain" description="Endoribonuclease YicC-like C-terminal" evidence="7">
    <location>
        <begin position="173"/>
        <end position="292"/>
    </location>
</feature>
<protein>
    <submittedName>
        <fullName evidence="8">YicC family protein</fullName>
    </submittedName>
</protein>
<organism evidence="8 9">
    <name type="scientific">Candidatus Fimimonas gallinarum</name>
    <dbReference type="NCBI Taxonomy" id="2840821"/>
    <lineage>
        <taxon>Bacteria</taxon>
        <taxon>Pseudomonadati</taxon>
        <taxon>Myxococcota</taxon>
        <taxon>Myxococcia</taxon>
        <taxon>Myxococcales</taxon>
        <taxon>Cystobacterineae</taxon>
        <taxon>Myxococcaceae</taxon>
        <taxon>Myxococcaceae incertae sedis</taxon>
        <taxon>Candidatus Fimimonas</taxon>
    </lineage>
</organism>
<comment type="caution">
    <text evidence="8">The sequence shown here is derived from an EMBL/GenBank/DDBJ whole genome shotgun (WGS) entry which is preliminary data.</text>
</comment>
<dbReference type="AlphaFoldDB" id="A0A9D1J8E4"/>
<dbReference type="InterPro" id="IPR013551">
    <property type="entry name" value="YicC-like_C"/>
</dbReference>
<dbReference type="GO" id="GO:0004521">
    <property type="term" value="F:RNA endonuclease activity"/>
    <property type="evidence" value="ECO:0007669"/>
    <property type="project" value="InterPro"/>
</dbReference>
<dbReference type="EMBL" id="DVHL01000045">
    <property type="protein sequence ID" value="HIR66350.1"/>
    <property type="molecule type" value="Genomic_DNA"/>
</dbReference>
<accession>A0A9D1J8E4</accession>
<reference evidence="8" key="1">
    <citation type="submission" date="2020-10" db="EMBL/GenBank/DDBJ databases">
        <authorList>
            <person name="Gilroy R."/>
        </authorList>
    </citation>
    <scope>NUCLEOTIDE SEQUENCE</scope>
    <source>
        <strain evidence="8">CHK121-14286</strain>
    </source>
</reference>
<dbReference type="InterPro" id="IPR013527">
    <property type="entry name" value="YicC-like_N"/>
</dbReference>
<evidence type="ECO:0000259" key="7">
    <source>
        <dbReference type="Pfam" id="PF08340"/>
    </source>
</evidence>
<evidence type="ECO:0000256" key="3">
    <source>
        <dbReference type="ARBA" id="ARBA00022759"/>
    </source>
</evidence>
<evidence type="ECO:0000313" key="8">
    <source>
        <dbReference type="EMBL" id="HIR66350.1"/>
    </source>
</evidence>
<dbReference type="PANTHER" id="PTHR30636">
    <property type="entry name" value="UPF0701 PROTEIN YICC"/>
    <property type="match status" value="1"/>
</dbReference>
<gene>
    <name evidence="8" type="ORF">IAC95_05675</name>
</gene>
<evidence type="ECO:0000256" key="1">
    <source>
        <dbReference type="ARBA" id="ARBA00001968"/>
    </source>
</evidence>
<comment type="similarity">
    <text evidence="5">Belongs to the YicC/YloC family.</text>
</comment>
<feature type="domain" description="Endoribonuclease YicC-like N-terminal" evidence="6">
    <location>
        <begin position="1"/>
        <end position="156"/>
    </location>
</feature>
<reference evidence="8" key="2">
    <citation type="journal article" date="2021" name="PeerJ">
        <title>Extensive microbial diversity within the chicken gut microbiome revealed by metagenomics and culture.</title>
        <authorList>
            <person name="Gilroy R."/>
            <person name="Ravi A."/>
            <person name="Getino M."/>
            <person name="Pursley I."/>
            <person name="Horton D.L."/>
            <person name="Alikhan N.F."/>
            <person name="Baker D."/>
            <person name="Gharbi K."/>
            <person name="Hall N."/>
            <person name="Watson M."/>
            <person name="Adriaenssens E.M."/>
            <person name="Foster-Nyarko E."/>
            <person name="Jarju S."/>
            <person name="Secka A."/>
            <person name="Antonio M."/>
            <person name="Oren A."/>
            <person name="Chaudhuri R.R."/>
            <person name="La Ragione R."/>
            <person name="Hildebrand F."/>
            <person name="Pallen M.J."/>
        </authorList>
    </citation>
    <scope>NUCLEOTIDE SEQUENCE</scope>
    <source>
        <strain evidence="8">CHK121-14286</strain>
    </source>
</reference>
<keyword evidence="3" id="KW-0255">Endonuclease</keyword>
<evidence type="ECO:0000259" key="6">
    <source>
        <dbReference type="Pfam" id="PF03755"/>
    </source>
</evidence>
<evidence type="ECO:0000256" key="4">
    <source>
        <dbReference type="ARBA" id="ARBA00022801"/>
    </source>
</evidence>
<proteinExistence type="inferred from homology"/>
<dbReference type="Pfam" id="PF08340">
    <property type="entry name" value="YicC-like_C"/>
    <property type="match status" value="1"/>
</dbReference>
<dbReference type="NCBIfam" id="TIGR00255">
    <property type="entry name" value="YicC/YloC family endoribonuclease"/>
    <property type="match status" value="1"/>
</dbReference>
<dbReference type="GO" id="GO:0016787">
    <property type="term" value="F:hydrolase activity"/>
    <property type="evidence" value="ECO:0007669"/>
    <property type="project" value="UniProtKB-KW"/>
</dbReference>
<keyword evidence="4" id="KW-0378">Hydrolase</keyword>
<evidence type="ECO:0000256" key="5">
    <source>
        <dbReference type="ARBA" id="ARBA00035648"/>
    </source>
</evidence>
<name>A0A9D1J8E4_9BACT</name>
<dbReference type="Proteomes" id="UP000824200">
    <property type="component" value="Unassembled WGS sequence"/>
</dbReference>
<keyword evidence="2" id="KW-0540">Nuclease</keyword>
<evidence type="ECO:0000313" key="9">
    <source>
        <dbReference type="Proteomes" id="UP000824200"/>
    </source>
</evidence>
<comment type="cofactor">
    <cofactor evidence="1">
        <name>a divalent metal cation</name>
        <dbReference type="ChEBI" id="CHEBI:60240"/>
    </cofactor>
</comment>
<dbReference type="InterPro" id="IPR005229">
    <property type="entry name" value="YicC/YloC-like"/>
</dbReference>